<comment type="caution">
    <text evidence="2">The sequence shown here is derived from an EMBL/GenBank/DDBJ whole genome shotgun (WGS) entry which is preliminary data.</text>
</comment>
<keyword evidence="1" id="KW-0732">Signal</keyword>
<dbReference type="Proteomes" id="UP000298030">
    <property type="component" value="Unassembled WGS sequence"/>
</dbReference>
<reference evidence="2 3" key="1">
    <citation type="journal article" date="2019" name="Nat. Ecol. Evol.">
        <title>Megaphylogeny resolves global patterns of mushroom evolution.</title>
        <authorList>
            <person name="Varga T."/>
            <person name="Krizsan K."/>
            <person name="Foldi C."/>
            <person name="Dima B."/>
            <person name="Sanchez-Garcia M."/>
            <person name="Sanchez-Ramirez S."/>
            <person name="Szollosi G.J."/>
            <person name="Szarkandi J.G."/>
            <person name="Papp V."/>
            <person name="Albert L."/>
            <person name="Andreopoulos W."/>
            <person name="Angelini C."/>
            <person name="Antonin V."/>
            <person name="Barry K.W."/>
            <person name="Bougher N.L."/>
            <person name="Buchanan P."/>
            <person name="Buyck B."/>
            <person name="Bense V."/>
            <person name="Catcheside P."/>
            <person name="Chovatia M."/>
            <person name="Cooper J."/>
            <person name="Damon W."/>
            <person name="Desjardin D."/>
            <person name="Finy P."/>
            <person name="Geml J."/>
            <person name="Haridas S."/>
            <person name="Hughes K."/>
            <person name="Justo A."/>
            <person name="Karasinski D."/>
            <person name="Kautmanova I."/>
            <person name="Kiss B."/>
            <person name="Kocsube S."/>
            <person name="Kotiranta H."/>
            <person name="LaButti K.M."/>
            <person name="Lechner B.E."/>
            <person name="Liimatainen K."/>
            <person name="Lipzen A."/>
            <person name="Lukacs Z."/>
            <person name="Mihaltcheva S."/>
            <person name="Morgado L.N."/>
            <person name="Niskanen T."/>
            <person name="Noordeloos M.E."/>
            <person name="Ohm R.A."/>
            <person name="Ortiz-Santana B."/>
            <person name="Ovrebo C."/>
            <person name="Racz N."/>
            <person name="Riley R."/>
            <person name="Savchenko A."/>
            <person name="Shiryaev A."/>
            <person name="Soop K."/>
            <person name="Spirin V."/>
            <person name="Szebenyi C."/>
            <person name="Tomsovsky M."/>
            <person name="Tulloss R.E."/>
            <person name="Uehling J."/>
            <person name="Grigoriev I.V."/>
            <person name="Vagvolgyi C."/>
            <person name="Papp T."/>
            <person name="Martin F.M."/>
            <person name="Miettinen O."/>
            <person name="Hibbett D.S."/>
            <person name="Nagy L.G."/>
        </authorList>
    </citation>
    <scope>NUCLEOTIDE SEQUENCE [LARGE SCALE GENOMIC DNA]</scope>
    <source>
        <strain evidence="2 3">FP101781</strain>
    </source>
</reference>
<proteinExistence type="predicted"/>
<feature type="chain" id="PRO_5021243206" evidence="1">
    <location>
        <begin position="20"/>
        <end position="209"/>
    </location>
</feature>
<dbReference type="EMBL" id="QPFP01000034">
    <property type="protein sequence ID" value="TEB28229.1"/>
    <property type="molecule type" value="Genomic_DNA"/>
</dbReference>
<sequence length="209" mass="23072">MRLLSAFLLALVALGGLLALSHPTTEFPSDLAVRTDGDVSTLRARAPVYLPAEAEEELRELKESYELVKRDSLDARNPVLIRLVAQAVVTIVRGIIQAVAEDKLARAEFTANFIQSAMDNYPQFNWVICHVDHVTLFDGVKDEDWGHGHEESDITIGGTIGYEIYWFGSGTFVRLGDGGFLNWSYGGNILSRTDSEDSQRATVIFGPRA</sequence>
<name>A0A4Y7T3U1_COPMI</name>
<keyword evidence="3" id="KW-1185">Reference proteome</keyword>
<dbReference type="AlphaFoldDB" id="A0A4Y7T3U1"/>
<protein>
    <submittedName>
        <fullName evidence="2">Uncharacterized protein</fullName>
    </submittedName>
</protein>
<organism evidence="2 3">
    <name type="scientific">Coprinellus micaceus</name>
    <name type="common">Glistening ink-cap mushroom</name>
    <name type="synonym">Coprinus micaceus</name>
    <dbReference type="NCBI Taxonomy" id="71717"/>
    <lineage>
        <taxon>Eukaryota</taxon>
        <taxon>Fungi</taxon>
        <taxon>Dikarya</taxon>
        <taxon>Basidiomycota</taxon>
        <taxon>Agaricomycotina</taxon>
        <taxon>Agaricomycetes</taxon>
        <taxon>Agaricomycetidae</taxon>
        <taxon>Agaricales</taxon>
        <taxon>Agaricineae</taxon>
        <taxon>Psathyrellaceae</taxon>
        <taxon>Coprinellus</taxon>
    </lineage>
</organism>
<evidence type="ECO:0000256" key="1">
    <source>
        <dbReference type="SAM" id="SignalP"/>
    </source>
</evidence>
<dbReference type="OrthoDB" id="3685327at2759"/>
<dbReference type="STRING" id="71717.A0A4Y7T3U1"/>
<evidence type="ECO:0000313" key="3">
    <source>
        <dbReference type="Proteomes" id="UP000298030"/>
    </source>
</evidence>
<gene>
    <name evidence="2" type="ORF">FA13DRAFT_1794212</name>
</gene>
<evidence type="ECO:0000313" key="2">
    <source>
        <dbReference type="EMBL" id="TEB28229.1"/>
    </source>
</evidence>
<accession>A0A4Y7T3U1</accession>
<feature type="signal peptide" evidence="1">
    <location>
        <begin position="1"/>
        <end position="19"/>
    </location>
</feature>